<dbReference type="Pfam" id="PF09167">
    <property type="entry name" value="DUF1942"/>
    <property type="match status" value="1"/>
</dbReference>
<dbReference type="Proteomes" id="UP000028880">
    <property type="component" value="Unassembled WGS sequence"/>
</dbReference>
<dbReference type="InterPro" id="IPR015250">
    <property type="entry name" value="MPT63-like"/>
</dbReference>
<dbReference type="STRING" id="47839.BN973_02252"/>
<dbReference type="EMBL" id="LQPY01000034">
    <property type="protein sequence ID" value="ORX00899.1"/>
    <property type="molecule type" value="Genomic_DNA"/>
</dbReference>
<evidence type="ECO:0000259" key="3">
    <source>
        <dbReference type="Pfam" id="PF09167"/>
    </source>
</evidence>
<evidence type="ECO:0000313" key="6">
    <source>
        <dbReference type="Proteomes" id="UP000193710"/>
    </source>
</evidence>
<gene>
    <name evidence="5" type="ORF">AWC29_02910</name>
    <name evidence="4" type="ORF">BN973_02252</name>
</gene>
<dbReference type="Proteomes" id="UP000193710">
    <property type="component" value="Unassembled WGS sequence"/>
</dbReference>
<dbReference type="SUPFAM" id="SSF81982">
    <property type="entry name" value="Antigen MPT63/MPB63 (immunoprotective extracellular protein)"/>
    <property type="match status" value="1"/>
</dbReference>
<dbReference type="EMBL" id="HG964446">
    <property type="protein sequence ID" value="CDO87894.1"/>
    <property type="molecule type" value="Genomic_DNA"/>
</dbReference>
<dbReference type="AlphaFoldDB" id="A0A024JWD4"/>
<dbReference type="eggNOG" id="ENOG5031N8F">
    <property type="taxonomic scope" value="Bacteria"/>
</dbReference>
<keyword evidence="1 2" id="KW-0732">Signal</keyword>
<dbReference type="HOGENOM" id="CLU_067309_1_0_11"/>
<evidence type="ECO:0000313" key="4">
    <source>
        <dbReference type="EMBL" id="CDO87894.1"/>
    </source>
</evidence>
<dbReference type="InterPro" id="IPR029050">
    <property type="entry name" value="Immunoprotect_excell_Ig-like"/>
</dbReference>
<evidence type="ECO:0000313" key="5">
    <source>
        <dbReference type="EMBL" id="ORX00899.1"/>
    </source>
</evidence>
<reference evidence="4" key="1">
    <citation type="journal article" date="2014" name="Genome Announc.">
        <title>Draft Genome Sequence of Mycobacterium triplex DSM 44626.</title>
        <authorList>
            <person name="Sassi M."/>
            <person name="Croce O."/>
            <person name="Robert C."/>
            <person name="Raoult D."/>
            <person name="Drancourt M."/>
        </authorList>
    </citation>
    <scope>NUCLEOTIDE SEQUENCE [LARGE SCALE GENOMIC DNA]</scope>
    <source>
        <strain evidence="4">DSM 44626</strain>
    </source>
</reference>
<dbReference type="Gene3D" id="2.60.40.1240">
    <property type="match status" value="1"/>
</dbReference>
<feature type="chain" id="PRO_5038958466" evidence="2">
    <location>
        <begin position="31"/>
        <end position="157"/>
    </location>
</feature>
<dbReference type="GO" id="GO:0005615">
    <property type="term" value="C:extracellular space"/>
    <property type="evidence" value="ECO:0007669"/>
    <property type="project" value="InterPro"/>
</dbReference>
<feature type="domain" description="MPT63-like" evidence="3">
    <location>
        <begin position="31"/>
        <end position="153"/>
    </location>
</feature>
<protein>
    <submittedName>
        <fullName evidence="4">FHA domain-containing protein</fullName>
    </submittedName>
</protein>
<organism evidence="4">
    <name type="scientific">Mycobacterium triplex</name>
    <dbReference type="NCBI Taxonomy" id="47839"/>
    <lineage>
        <taxon>Bacteria</taxon>
        <taxon>Bacillati</taxon>
        <taxon>Actinomycetota</taxon>
        <taxon>Actinomycetes</taxon>
        <taxon>Mycobacteriales</taxon>
        <taxon>Mycobacteriaceae</taxon>
        <taxon>Mycobacterium</taxon>
        <taxon>Mycobacterium simiae complex</taxon>
    </lineage>
</organism>
<proteinExistence type="predicted"/>
<keyword evidence="6" id="KW-1185">Reference proteome</keyword>
<evidence type="ECO:0000256" key="2">
    <source>
        <dbReference type="SAM" id="SignalP"/>
    </source>
</evidence>
<accession>A0A024JWD4</accession>
<feature type="signal peptide" evidence="2">
    <location>
        <begin position="1"/>
        <end position="30"/>
    </location>
</feature>
<name>A0A024JWD4_9MYCO</name>
<reference evidence="5 6" key="3">
    <citation type="submission" date="2016-01" db="EMBL/GenBank/DDBJ databases">
        <title>The new phylogeny of the genus Mycobacterium.</title>
        <authorList>
            <person name="Tarcisio F."/>
            <person name="Conor M."/>
            <person name="Antonella G."/>
            <person name="Elisabetta G."/>
            <person name="Giulia F.S."/>
            <person name="Sara T."/>
            <person name="Anna F."/>
            <person name="Clotilde B."/>
            <person name="Roberto B."/>
            <person name="Veronica D.S."/>
            <person name="Fabio R."/>
            <person name="Monica P."/>
            <person name="Olivier J."/>
            <person name="Enrico T."/>
            <person name="Nicola S."/>
        </authorList>
    </citation>
    <scope>NUCLEOTIDE SEQUENCE [LARGE SCALE GENOMIC DNA]</scope>
    <source>
        <strain evidence="5 6">DSM 44626</strain>
    </source>
</reference>
<dbReference type="RefSeq" id="WP_036468073.1">
    <property type="nucleotide sequence ID" value="NZ_HG964446.1"/>
</dbReference>
<dbReference type="OrthoDB" id="4762478at2"/>
<evidence type="ECO:0000256" key="1">
    <source>
        <dbReference type="ARBA" id="ARBA00022729"/>
    </source>
</evidence>
<sequence length="157" mass="16504" precursor="true">MKFATMTATAALSAVGIAAASIITAATATANVQGFGATEQAVDGPLITDYTVSNLRPSDVTIPGFQPAGQLYQADVTAKANTGTVEPQISRFAARAFNGTVYKVVNIGPVPNGLDPSPIEPGQQRSGELYFDVTGQKPIGVVYTDREDDFLVWTRHV</sequence>
<reference evidence="4" key="2">
    <citation type="submission" date="2014-04" db="EMBL/GenBank/DDBJ databases">
        <authorList>
            <person name="Urmite Genomes U."/>
        </authorList>
    </citation>
    <scope>NUCLEOTIDE SEQUENCE</scope>
    <source>
        <strain evidence="4">DSM 44626</strain>
    </source>
</reference>